<dbReference type="Proteomes" id="UP000199504">
    <property type="component" value="Unassembled WGS sequence"/>
</dbReference>
<keyword evidence="3" id="KW-0731">Sigma factor</keyword>
<dbReference type="PANTHER" id="PTHR43133:SF50">
    <property type="entry name" value="ECF RNA POLYMERASE SIGMA FACTOR SIGM"/>
    <property type="match status" value="1"/>
</dbReference>
<evidence type="ECO:0000256" key="5">
    <source>
        <dbReference type="ARBA" id="ARBA00023163"/>
    </source>
</evidence>
<keyword evidence="5" id="KW-0804">Transcription</keyword>
<dbReference type="InterPro" id="IPR013324">
    <property type="entry name" value="RNA_pol_sigma_r3/r4-like"/>
</dbReference>
<evidence type="ECO:0000313" key="8">
    <source>
        <dbReference type="EMBL" id="SCE81019.1"/>
    </source>
</evidence>
<evidence type="ECO:0000256" key="4">
    <source>
        <dbReference type="ARBA" id="ARBA00023125"/>
    </source>
</evidence>
<dbReference type="NCBIfam" id="TIGR02937">
    <property type="entry name" value="sigma70-ECF"/>
    <property type="match status" value="1"/>
</dbReference>
<comment type="similarity">
    <text evidence="1">Belongs to the sigma-70 factor family. ECF subfamily.</text>
</comment>
<dbReference type="Pfam" id="PF04542">
    <property type="entry name" value="Sigma70_r2"/>
    <property type="match status" value="1"/>
</dbReference>
<dbReference type="Gene3D" id="1.10.10.10">
    <property type="entry name" value="Winged helix-like DNA-binding domain superfamily/Winged helix DNA-binding domain"/>
    <property type="match status" value="1"/>
</dbReference>
<gene>
    <name evidence="8" type="ORF">GA0070564_1011078</name>
</gene>
<dbReference type="InterPro" id="IPR007627">
    <property type="entry name" value="RNA_pol_sigma70_r2"/>
</dbReference>
<dbReference type="Pfam" id="PF08281">
    <property type="entry name" value="Sigma70_r4_2"/>
    <property type="match status" value="1"/>
</dbReference>
<dbReference type="PANTHER" id="PTHR43133">
    <property type="entry name" value="RNA POLYMERASE ECF-TYPE SIGMA FACTO"/>
    <property type="match status" value="1"/>
</dbReference>
<dbReference type="InterPro" id="IPR039425">
    <property type="entry name" value="RNA_pol_sigma-70-like"/>
</dbReference>
<dbReference type="GO" id="GO:0003677">
    <property type="term" value="F:DNA binding"/>
    <property type="evidence" value="ECO:0007669"/>
    <property type="project" value="UniProtKB-KW"/>
</dbReference>
<dbReference type="SUPFAM" id="SSF88946">
    <property type="entry name" value="Sigma2 domain of RNA polymerase sigma factors"/>
    <property type="match status" value="1"/>
</dbReference>
<feature type="domain" description="RNA polymerase sigma-70 region 2" evidence="6">
    <location>
        <begin position="17"/>
        <end position="83"/>
    </location>
</feature>
<dbReference type="NCBIfam" id="TIGR02983">
    <property type="entry name" value="SigE-fam_strep"/>
    <property type="match status" value="1"/>
</dbReference>
<evidence type="ECO:0000259" key="6">
    <source>
        <dbReference type="Pfam" id="PF04542"/>
    </source>
</evidence>
<sequence>MGLLRRAEPDGYEEFVASRYREIVRFGALLTGDGRLGEDLAQEGLIAAYRSWRRLAVPEGRPEAYVRQVMVRTAMRARRRRWRGEVPTEELPEGSRGDFAEQSDLSVQVLTGLRRLPADQRVVLVLRFWSDASEAEVAQTLGVAVGTVKSRTSRALAALRASGLFAESAKGTP</sequence>
<evidence type="ECO:0000256" key="2">
    <source>
        <dbReference type="ARBA" id="ARBA00023015"/>
    </source>
</evidence>
<dbReference type="Gene3D" id="1.10.1740.10">
    <property type="match status" value="1"/>
</dbReference>
<dbReference type="GO" id="GO:0016987">
    <property type="term" value="F:sigma factor activity"/>
    <property type="evidence" value="ECO:0007669"/>
    <property type="project" value="UniProtKB-KW"/>
</dbReference>
<dbReference type="InterPro" id="IPR013249">
    <property type="entry name" value="RNA_pol_sigma70_r4_t2"/>
</dbReference>
<keyword evidence="4" id="KW-0238">DNA-binding</keyword>
<dbReference type="EMBL" id="FMCX01000001">
    <property type="protein sequence ID" value="SCE81019.1"/>
    <property type="molecule type" value="Genomic_DNA"/>
</dbReference>
<organism evidence="8 9">
    <name type="scientific">Micromonospora mirobrigensis</name>
    <dbReference type="NCBI Taxonomy" id="262898"/>
    <lineage>
        <taxon>Bacteria</taxon>
        <taxon>Bacillati</taxon>
        <taxon>Actinomycetota</taxon>
        <taxon>Actinomycetes</taxon>
        <taxon>Micromonosporales</taxon>
        <taxon>Micromonosporaceae</taxon>
        <taxon>Micromonospora</taxon>
    </lineage>
</organism>
<dbReference type="InterPro" id="IPR036388">
    <property type="entry name" value="WH-like_DNA-bd_sf"/>
</dbReference>
<keyword evidence="9" id="KW-1185">Reference proteome</keyword>
<evidence type="ECO:0000256" key="1">
    <source>
        <dbReference type="ARBA" id="ARBA00010641"/>
    </source>
</evidence>
<protein>
    <submittedName>
        <fullName evidence="8">RNA polymerase sigma-70 factor, sigma-E family</fullName>
    </submittedName>
</protein>
<dbReference type="CDD" id="cd06171">
    <property type="entry name" value="Sigma70_r4"/>
    <property type="match status" value="1"/>
</dbReference>
<name>A0A1C4VB69_9ACTN</name>
<keyword evidence="2" id="KW-0805">Transcription regulation</keyword>
<feature type="domain" description="RNA polymerase sigma factor 70 region 4 type 2" evidence="7">
    <location>
        <begin position="108"/>
        <end position="159"/>
    </location>
</feature>
<evidence type="ECO:0000313" key="9">
    <source>
        <dbReference type="Proteomes" id="UP000199504"/>
    </source>
</evidence>
<accession>A0A1C4VB69</accession>
<dbReference type="OrthoDB" id="3295010at2"/>
<evidence type="ECO:0000256" key="3">
    <source>
        <dbReference type="ARBA" id="ARBA00023082"/>
    </source>
</evidence>
<dbReference type="InterPro" id="IPR013325">
    <property type="entry name" value="RNA_pol_sigma_r2"/>
</dbReference>
<dbReference type="STRING" id="262898.GA0070564_1011078"/>
<proteinExistence type="inferred from homology"/>
<reference evidence="9" key="1">
    <citation type="submission" date="2016-06" db="EMBL/GenBank/DDBJ databases">
        <authorList>
            <person name="Varghese N."/>
            <person name="Submissions Spin"/>
        </authorList>
    </citation>
    <scope>NUCLEOTIDE SEQUENCE [LARGE SCALE GENOMIC DNA]</scope>
    <source>
        <strain evidence="9">DSM 44830</strain>
    </source>
</reference>
<dbReference type="InterPro" id="IPR014325">
    <property type="entry name" value="RNA_pol_sigma-E_actinobac"/>
</dbReference>
<dbReference type="GO" id="GO:0006352">
    <property type="term" value="P:DNA-templated transcription initiation"/>
    <property type="evidence" value="ECO:0007669"/>
    <property type="project" value="InterPro"/>
</dbReference>
<dbReference type="SUPFAM" id="SSF88659">
    <property type="entry name" value="Sigma3 and sigma4 domains of RNA polymerase sigma factors"/>
    <property type="match status" value="1"/>
</dbReference>
<dbReference type="InterPro" id="IPR014284">
    <property type="entry name" value="RNA_pol_sigma-70_dom"/>
</dbReference>
<evidence type="ECO:0000259" key="7">
    <source>
        <dbReference type="Pfam" id="PF08281"/>
    </source>
</evidence>
<dbReference type="AlphaFoldDB" id="A0A1C4VB69"/>